<evidence type="ECO:0000256" key="1">
    <source>
        <dbReference type="SAM" id="MobiDB-lite"/>
    </source>
</evidence>
<sequence>MPTTAASSAPAGPSRNKRPAGPQRSVPPPPLKKQVVVMKIPKMTKLSYEKTDEELNALVKAEVKAFFEKTKADAQLKQEKPYLMYPRVKLRQVVQAMQDKKRAASKKPAPPLSDYEHTITKKIKEDKRKQKAAGKDVAQLGQQAQQSVPPLVVENQYGSNINLMQISVPDDVDLDELAKWMNVTGLSLEQLLGREELTTVKEAEVVDEWRRKYVYGRSLCDPAKVKNLGTQMYKLHEYYLRFCAQHQSEQYLGVQVRDRHYFHGDDIIWVQFSEVH</sequence>
<gene>
    <name evidence="2" type="ORF">SHCRBa_159_E04_R_60</name>
</gene>
<dbReference type="AlphaFoldDB" id="A0A059Q2R3"/>
<organism evidence="2">
    <name type="scientific">Saccharum hybrid cultivar R570</name>
    <dbReference type="NCBI Taxonomy" id="131158"/>
    <lineage>
        <taxon>Eukaryota</taxon>
        <taxon>Viridiplantae</taxon>
        <taxon>Streptophyta</taxon>
        <taxon>Embryophyta</taxon>
        <taxon>Tracheophyta</taxon>
        <taxon>Spermatophyta</taxon>
        <taxon>Magnoliopsida</taxon>
        <taxon>Liliopsida</taxon>
        <taxon>Poales</taxon>
        <taxon>Poaceae</taxon>
        <taxon>PACMAD clade</taxon>
        <taxon>Panicoideae</taxon>
        <taxon>Andropogonodae</taxon>
        <taxon>Andropogoneae</taxon>
        <taxon>Saccharinae</taxon>
        <taxon>Saccharum</taxon>
        <taxon>Saccharum officinarum species complex</taxon>
    </lineage>
</organism>
<feature type="compositionally biased region" description="Low complexity" evidence="1">
    <location>
        <begin position="1"/>
        <end position="11"/>
    </location>
</feature>
<name>A0A059Q2R3_9POAL</name>
<reference evidence="2" key="1">
    <citation type="submission" date="2013-05" db="EMBL/GenBank/DDBJ databases">
        <title>Building the sugarcane genome for biotechnology and identifying evolutionary trends.</title>
        <authorList>
            <person name="De Setta N."/>
            <person name="Monteiro-Vitorello C.B."/>
            <person name="Metcalfe C.J."/>
            <person name="Cruz G.M.Q."/>
            <person name="Del Bem L.E."/>
            <person name="Vicentini R."/>
            <person name="Nogueira F.T.S."/>
            <person name="Campos R.A."/>
            <person name="Nunes S.L."/>
            <person name="Turrini P.C.G."/>
            <person name="Vieira A.P."/>
            <person name="Cruz E.A.O."/>
            <person name="Correa T.C.S."/>
            <person name="Hotta C.T."/>
            <person name="de Mello-Varani A."/>
            <person name="Vautrin S."/>
            <person name="Trindade A.S."/>
            <person name="Vilela M.M."/>
            <person name="Horta C.L."/>
            <person name="Sato P.M."/>
            <person name="de Andrade R.F."/>
            <person name="Nishiyama M.Y."/>
            <person name="Cardoso-Silva C.B."/>
            <person name="Scortecci K.C."/>
            <person name="Garcia A.A.F."/>
            <person name="Carneiro M.S."/>
            <person name="Kim C."/>
            <person name="Paterson A.H."/>
            <person name="Berges H."/>
            <person name="D'Hont A."/>
            <person name="de-Souza A.P."/>
            <person name="Souza G.M."/>
            <person name="Vincentz M."/>
            <person name="Kitajima J.P."/>
            <person name="Van Sluys M.-A."/>
        </authorList>
    </citation>
    <scope>NUCLEOTIDE SEQUENCE</scope>
</reference>
<proteinExistence type="predicted"/>
<dbReference type="EMBL" id="KF184751">
    <property type="protein sequence ID" value="AGT16286.1"/>
    <property type="molecule type" value="Genomic_DNA"/>
</dbReference>
<feature type="region of interest" description="Disordered" evidence="1">
    <location>
        <begin position="1"/>
        <end position="33"/>
    </location>
</feature>
<protein>
    <submittedName>
        <fullName evidence="2">Uncharacterized protein</fullName>
    </submittedName>
</protein>
<evidence type="ECO:0000313" key="2">
    <source>
        <dbReference type="EMBL" id="AGT16286.1"/>
    </source>
</evidence>
<accession>A0A059Q2R3</accession>